<reference evidence="1" key="1">
    <citation type="submission" date="2022-04" db="EMBL/GenBank/DDBJ databases">
        <title>Halocatena sp. nov., isolated from a salt lake.</title>
        <authorList>
            <person name="Cui H.-L."/>
        </authorList>
    </citation>
    <scope>NUCLEOTIDE SEQUENCE</scope>
    <source>
        <strain evidence="1">AD-1</strain>
        <plasmid evidence="1">unnamed1</plasmid>
    </source>
</reference>
<evidence type="ECO:0000313" key="1">
    <source>
        <dbReference type="EMBL" id="UPM44373.1"/>
    </source>
</evidence>
<keyword evidence="1" id="KW-0614">Plasmid</keyword>
<keyword evidence="2" id="KW-1185">Reference proteome</keyword>
<dbReference type="GeneID" id="71928990"/>
<dbReference type="Proteomes" id="UP000831768">
    <property type="component" value="Plasmid unnamed1"/>
</dbReference>
<name>A0A8U0A8M3_9EURY</name>
<organism evidence="1 2">
    <name type="scientific">Halocatena salina</name>
    <dbReference type="NCBI Taxonomy" id="2934340"/>
    <lineage>
        <taxon>Archaea</taxon>
        <taxon>Methanobacteriati</taxon>
        <taxon>Methanobacteriota</taxon>
        <taxon>Stenosarchaea group</taxon>
        <taxon>Halobacteria</taxon>
        <taxon>Halobacteriales</taxon>
        <taxon>Natronomonadaceae</taxon>
        <taxon>Halocatena</taxon>
    </lineage>
</organism>
<sequence length="140" mass="16621">MGNEYRPPAQRIESLLEEREQYIDQQEQIRQKRMETELHLLLLMIDERSAEDPRLIREIWDEHVDTDGLSSFDTLYDEWKELGHELDRLYSHQQRVEIDLATCVLDTDETVLANLDEAIETVCTMRATRDNEDDTTPDKQ</sequence>
<protein>
    <submittedName>
        <fullName evidence="1">Uncharacterized protein</fullName>
    </submittedName>
</protein>
<accession>A0A8U0A8M3</accession>
<evidence type="ECO:0000313" key="2">
    <source>
        <dbReference type="Proteomes" id="UP000831768"/>
    </source>
</evidence>
<proteinExistence type="predicted"/>
<gene>
    <name evidence="1" type="ORF">MW046_13045</name>
</gene>
<dbReference type="KEGG" id="haad:MW046_13045"/>
<dbReference type="EMBL" id="CP096020">
    <property type="protein sequence ID" value="UPM44373.1"/>
    <property type="molecule type" value="Genomic_DNA"/>
</dbReference>
<dbReference type="RefSeq" id="WP_247995027.1">
    <property type="nucleotide sequence ID" value="NZ_CP096020.1"/>
</dbReference>
<dbReference type="AlphaFoldDB" id="A0A8U0A8M3"/>
<geneLocation type="plasmid" evidence="1 2">
    <name>unnamed1</name>
</geneLocation>